<dbReference type="Gene3D" id="2.60.40.10">
    <property type="entry name" value="Immunoglobulins"/>
    <property type="match status" value="1"/>
</dbReference>
<dbReference type="AlphaFoldDB" id="A0A232EDB4"/>
<evidence type="ECO:0000313" key="1">
    <source>
        <dbReference type="EMBL" id="OXU16349.1"/>
    </source>
</evidence>
<dbReference type="OrthoDB" id="10055806at2759"/>
<gene>
    <name evidence="1" type="ORF">TSAR_009554</name>
</gene>
<name>A0A232EDB4_9HYME</name>
<keyword evidence="2" id="KW-1185">Reference proteome</keyword>
<protein>
    <recommendedName>
        <fullName evidence="3">Ig-like domain-containing protein</fullName>
    </recommendedName>
</protein>
<sequence>MTAANIEEFNTSEVSSLDDKISSIIPLYNISVVEGKSIELPCNVTAPGHDTLDMVFWFKDSTGPPFYTKRLATREVNIFRRPTEAGRNYWRFDVFHEKKEGNCDQTRGLNNRSSVGNFM</sequence>
<dbReference type="STRING" id="543379.A0A232EDB4"/>
<dbReference type="EMBL" id="NNAY01006895">
    <property type="protein sequence ID" value="OXU16349.1"/>
    <property type="molecule type" value="Genomic_DNA"/>
</dbReference>
<evidence type="ECO:0008006" key="3">
    <source>
        <dbReference type="Google" id="ProtNLM"/>
    </source>
</evidence>
<proteinExistence type="predicted"/>
<dbReference type="SUPFAM" id="SSF48726">
    <property type="entry name" value="Immunoglobulin"/>
    <property type="match status" value="1"/>
</dbReference>
<dbReference type="Proteomes" id="UP000215335">
    <property type="component" value="Unassembled WGS sequence"/>
</dbReference>
<comment type="caution">
    <text evidence="1">The sequence shown here is derived from an EMBL/GenBank/DDBJ whole genome shotgun (WGS) entry which is preliminary data.</text>
</comment>
<reference evidence="1 2" key="1">
    <citation type="journal article" date="2017" name="Curr. Biol.">
        <title>The Evolution of Venom by Co-option of Single-Copy Genes.</title>
        <authorList>
            <person name="Martinson E.O."/>
            <person name="Mrinalini"/>
            <person name="Kelkar Y.D."/>
            <person name="Chang C.H."/>
            <person name="Werren J.H."/>
        </authorList>
    </citation>
    <scope>NUCLEOTIDE SEQUENCE [LARGE SCALE GENOMIC DNA]</scope>
    <source>
        <strain evidence="1 2">Alberta</strain>
        <tissue evidence="1">Whole body</tissue>
    </source>
</reference>
<accession>A0A232EDB4</accession>
<dbReference type="InterPro" id="IPR036179">
    <property type="entry name" value="Ig-like_dom_sf"/>
</dbReference>
<organism evidence="1 2">
    <name type="scientific">Trichomalopsis sarcophagae</name>
    <dbReference type="NCBI Taxonomy" id="543379"/>
    <lineage>
        <taxon>Eukaryota</taxon>
        <taxon>Metazoa</taxon>
        <taxon>Ecdysozoa</taxon>
        <taxon>Arthropoda</taxon>
        <taxon>Hexapoda</taxon>
        <taxon>Insecta</taxon>
        <taxon>Pterygota</taxon>
        <taxon>Neoptera</taxon>
        <taxon>Endopterygota</taxon>
        <taxon>Hymenoptera</taxon>
        <taxon>Apocrita</taxon>
        <taxon>Proctotrupomorpha</taxon>
        <taxon>Chalcidoidea</taxon>
        <taxon>Pteromalidae</taxon>
        <taxon>Pteromalinae</taxon>
        <taxon>Trichomalopsis</taxon>
    </lineage>
</organism>
<dbReference type="InterPro" id="IPR013783">
    <property type="entry name" value="Ig-like_fold"/>
</dbReference>
<evidence type="ECO:0000313" key="2">
    <source>
        <dbReference type="Proteomes" id="UP000215335"/>
    </source>
</evidence>